<evidence type="ECO:0000313" key="2">
    <source>
        <dbReference type="Proteomes" id="UP000545286"/>
    </source>
</evidence>
<dbReference type="RefSeq" id="WP_183623254.1">
    <property type="nucleotide sequence ID" value="NZ_JACHWJ010000001.1"/>
</dbReference>
<keyword evidence="2" id="KW-1185">Reference proteome</keyword>
<name>A0A7W4YES3_9MICO</name>
<sequence length="134" mass="14470">MAEAAFGDYAETPREFILDALVSKAGWGVEEAVAIMAQFLSSAVEAVEASRGQDRSVVFAGGARNTGSRSRPDGDEFTDAQWHQYAIGDSGTSHTLPGRLYVVQCEWCPLTFAAPTKVEAMALFRAHEEEVLNA</sequence>
<comment type="caution">
    <text evidence="1">The sequence shown here is derived from an EMBL/GenBank/DDBJ whole genome shotgun (WGS) entry which is preliminary data.</text>
</comment>
<protein>
    <submittedName>
        <fullName evidence="1">Uncharacterized protein</fullName>
    </submittedName>
</protein>
<reference evidence="1 2" key="1">
    <citation type="submission" date="2020-08" db="EMBL/GenBank/DDBJ databases">
        <title>Sequencing the genomes of 1000 actinobacteria strains.</title>
        <authorList>
            <person name="Klenk H.-P."/>
        </authorList>
    </citation>
    <scope>NUCLEOTIDE SEQUENCE [LARGE SCALE GENOMIC DNA]</scope>
    <source>
        <strain evidence="1 2">DSM 20419</strain>
    </source>
</reference>
<dbReference type="EMBL" id="JACHWJ010000001">
    <property type="protein sequence ID" value="MBB2956808.1"/>
    <property type="molecule type" value="Genomic_DNA"/>
</dbReference>
<accession>A0A7W4YES3</accession>
<evidence type="ECO:0000313" key="1">
    <source>
        <dbReference type="EMBL" id="MBB2956808.1"/>
    </source>
</evidence>
<organism evidence="1 2">
    <name type="scientific">Pseudoclavibacter helvolus</name>
    <dbReference type="NCBI Taxonomy" id="255205"/>
    <lineage>
        <taxon>Bacteria</taxon>
        <taxon>Bacillati</taxon>
        <taxon>Actinomycetota</taxon>
        <taxon>Actinomycetes</taxon>
        <taxon>Micrococcales</taxon>
        <taxon>Microbacteriaceae</taxon>
        <taxon>Pseudoclavibacter</taxon>
    </lineage>
</organism>
<gene>
    <name evidence="1" type="ORF">FHX72_000920</name>
</gene>
<dbReference type="Proteomes" id="UP000545286">
    <property type="component" value="Unassembled WGS sequence"/>
</dbReference>
<proteinExistence type="predicted"/>
<dbReference type="AlphaFoldDB" id="A0A7W4YES3"/>